<dbReference type="PANTHER" id="PTHR11384">
    <property type="entry name" value="ATP-BINDING CASSETTE, SUB-FAMILY D MEMBER"/>
    <property type="match status" value="1"/>
</dbReference>
<feature type="transmembrane region" description="Helical" evidence="7">
    <location>
        <begin position="289"/>
        <end position="313"/>
    </location>
</feature>
<dbReference type="SUPFAM" id="SSF90123">
    <property type="entry name" value="ABC transporter transmembrane region"/>
    <property type="match status" value="1"/>
</dbReference>
<feature type="transmembrane region" description="Helical" evidence="7">
    <location>
        <begin position="43"/>
        <end position="64"/>
    </location>
</feature>
<dbReference type="AlphaFoldDB" id="A0A327JDZ9"/>
<dbReference type="InterPro" id="IPR050835">
    <property type="entry name" value="ABC_transporter_sub-D"/>
</dbReference>
<dbReference type="GO" id="GO:0140359">
    <property type="term" value="F:ABC-type transporter activity"/>
    <property type="evidence" value="ECO:0007669"/>
    <property type="project" value="InterPro"/>
</dbReference>
<dbReference type="PROSITE" id="PS50893">
    <property type="entry name" value="ABC_TRANSPORTER_2"/>
    <property type="match status" value="1"/>
</dbReference>
<feature type="region of interest" description="Disordered" evidence="6">
    <location>
        <begin position="583"/>
        <end position="618"/>
    </location>
</feature>
<evidence type="ECO:0000259" key="8">
    <source>
        <dbReference type="PROSITE" id="PS50893"/>
    </source>
</evidence>
<dbReference type="InterPro" id="IPR003439">
    <property type="entry name" value="ABC_transporter-like_ATP-bd"/>
</dbReference>
<feature type="domain" description="ABC transmembrane type-1" evidence="9">
    <location>
        <begin position="49"/>
        <end position="348"/>
    </location>
</feature>
<reference evidence="10 11" key="1">
    <citation type="submission" date="2017-07" db="EMBL/GenBank/DDBJ databases">
        <title>Draft Genome Sequences of Select Purple Nonsulfur Bacteria.</title>
        <authorList>
            <person name="Lasarre B."/>
            <person name="Mckinlay J.B."/>
        </authorList>
    </citation>
    <scope>NUCLEOTIDE SEQUENCE [LARGE SCALE GENOMIC DNA]</scope>
    <source>
        <strain evidence="10 11">DSM 11290</strain>
    </source>
</reference>
<name>A0A327JDZ9_9HYPH</name>
<dbReference type="Pfam" id="PF00005">
    <property type="entry name" value="ABC_tran"/>
    <property type="match status" value="1"/>
</dbReference>
<accession>A0A327JDZ9</accession>
<gene>
    <name evidence="10" type="ORF">CH339_21870</name>
</gene>
<dbReference type="Gene3D" id="3.40.50.300">
    <property type="entry name" value="P-loop containing nucleotide triphosphate hydrolases"/>
    <property type="match status" value="1"/>
</dbReference>
<keyword evidence="5 7" id="KW-0472">Membrane</keyword>
<dbReference type="PROSITE" id="PS50929">
    <property type="entry name" value="ABC_TM1F"/>
    <property type="match status" value="1"/>
</dbReference>
<evidence type="ECO:0000256" key="3">
    <source>
        <dbReference type="ARBA" id="ARBA00022692"/>
    </source>
</evidence>
<evidence type="ECO:0000256" key="1">
    <source>
        <dbReference type="ARBA" id="ARBA00004651"/>
    </source>
</evidence>
<evidence type="ECO:0000259" key="9">
    <source>
        <dbReference type="PROSITE" id="PS50929"/>
    </source>
</evidence>
<feature type="transmembrane region" description="Helical" evidence="7">
    <location>
        <begin position="165"/>
        <end position="184"/>
    </location>
</feature>
<evidence type="ECO:0000256" key="6">
    <source>
        <dbReference type="SAM" id="MobiDB-lite"/>
    </source>
</evidence>
<dbReference type="GO" id="GO:0005524">
    <property type="term" value="F:ATP binding"/>
    <property type="evidence" value="ECO:0007669"/>
    <property type="project" value="InterPro"/>
</dbReference>
<evidence type="ECO:0000256" key="7">
    <source>
        <dbReference type="SAM" id="Phobius"/>
    </source>
</evidence>
<dbReference type="GO" id="GO:0015833">
    <property type="term" value="P:peptide transport"/>
    <property type="evidence" value="ECO:0007669"/>
    <property type="project" value="InterPro"/>
</dbReference>
<evidence type="ECO:0008006" key="12">
    <source>
        <dbReference type="Google" id="ProtNLM"/>
    </source>
</evidence>
<keyword evidence="4 7" id="KW-1133">Transmembrane helix</keyword>
<organism evidence="10 11">
    <name type="scientific">Rhodobium orientis</name>
    <dbReference type="NCBI Taxonomy" id="34017"/>
    <lineage>
        <taxon>Bacteria</taxon>
        <taxon>Pseudomonadati</taxon>
        <taxon>Pseudomonadota</taxon>
        <taxon>Alphaproteobacteria</taxon>
        <taxon>Hyphomicrobiales</taxon>
        <taxon>Rhodobiaceae</taxon>
        <taxon>Rhodobium</taxon>
    </lineage>
</organism>
<dbReference type="GO" id="GO:0016887">
    <property type="term" value="F:ATP hydrolysis activity"/>
    <property type="evidence" value="ECO:0007669"/>
    <property type="project" value="InterPro"/>
</dbReference>
<dbReference type="InterPro" id="IPR011527">
    <property type="entry name" value="ABC1_TM_dom"/>
</dbReference>
<sequence>MDNRDETAAPRQRGARPPVFEERLSRQLLTLARSINGTPGRTGLYVLCALITGVIVATAAAQVWLNAWNEPFYNAIEKKDLDGFFTQLGVFVMIAAVLLLLNVFQRYLDMTIALKLRQMATGDLIENWMSHKRAARIGRAGQIGVNPDQRIHEDANHLTELTTSLGVGLLQATLLLSSFIGVLWVLSQGVILKLFGYSFSIPGYMVWAALLYAITGSAFSWLVGRRLVKLQQTRYAREADLRVALVQGAEHSDGIVLNNGERHKRQALIGDLNNLLDVLRRIVRATVGLTWITAGYGWVALVFPIIVAAPAYFGGSLSFGELMMVVGAFNQVQQSLRWFVDNASTIADWRASLLRVMNFRQALMQIDDFEAGAERFERVEHPQGLFALDDVVVMSAHRRTRASEAHLTVKPGERVLFTGLPGAGKGIFFLAIGGLWNWGSGRISLPPAEDTVFLAQRPFVPPGSIRTILTYTNGVHPMGDDEMKAALKRVGLGHLGDALDRVERWDRELTNQDRQLLALARVLLMKPKWIFSDGMIDMIRETQPDLIHSIFDEELAGSSLISIYNRPIKNALYDRLVALTSEVEGEAAEPGPATATDARLAGQSGAAGPEGNPIPDPA</sequence>
<dbReference type="RefSeq" id="WP_111436558.1">
    <property type="nucleotide sequence ID" value="NZ_JACIGG010000001.1"/>
</dbReference>
<evidence type="ECO:0000313" key="10">
    <source>
        <dbReference type="EMBL" id="RAI24640.1"/>
    </source>
</evidence>
<comment type="caution">
    <text evidence="10">The sequence shown here is derived from an EMBL/GenBank/DDBJ whole genome shotgun (WGS) entry which is preliminary data.</text>
</comment>
<feature type="transmembrane region" description="Helical" evidence="7">
    <location>
        <begin position="84"/>
        <end position="104"/>
    </location>
</feature>
<keyword evidence="2" id="KW-0813">Transport</keyword>
<feature type="transmembrane region" description="Helical" evidence="7">
    <location>
        <begin position="204"/>
        <end position="224"/>
    </location>
</feature>
<comment type="subcellular location">
    <subcellularLocation>
        <location evidence="1">Cell membrane</location>
        <topology evidence="1">Multi-pass membrane protein</topology>
    </subcellularLocation>
</comment>
<dbReference type="Proteomes" id="UP000249299">
    <property type="component" value="Unassembled WGS sequence"/>
</dbReference>
<evidence type="ECO:0000313" key="11">
    <source>
        <dbReference type="Proteomes" id="UP000249299"/>
    </source>
</evidence>
<dbReference type="SUPFAM" id="SSF52540">
    <property type="entry name" value="P-loop containing nucleoside triphosphate hydrolases"/>
    <property type="match status" value="1"/>
</dbReference>
<dbReference type="InterPro" id="IPR027417">
    <property type="entry name" value="P-loop_NTPase"/>
</dbReference>
<feature type="domain" description="ABC transporter" evidence="8">
    <location>
        <begin position="386"/>
        <end position="606"/>
    </location>
</feature>
<dbReference type="PANTHER" id="PTHR11384:SF59">
    <property type="entry name" value="LYSOSOMAL COBALAMIN TRANSPORTER ABCD4"/>
    <property type="match status" value="1"/>
</dbReference>
<dbReference type="Gene3D" id="1.20.1560.10">
    <property type="entry name" value="ABC transporter type 1, transmembrane domain"/>
    <property type="match status" value="1"/>
</dbReference>
<dbReference type="InterPro" id="IPR036640">
    <property type="entry name" value="ABC1_TM_sf"/>
</dbReference>
<dbReference type="GO" id="GO:1904680">
    <property type="term" value="F:peptide transmembrane transporter activity"/>
    <property type="evidence" value="ECO:0007669"/>
    <property type="project" value="InterPro"/>
</dbReference>
<dbReference type="GO" id="GO:0005886">
    <property type="term" value="C:plasma membrane"/>
    <property type="evidence" value="ECO:0007669"/>
    <property type="project" value="UniProtKB-SubCell"/>
</dbReference>
<dbReference type="Pfam" id="PF05992">
    <property type="entry name" value="SbmA_BacA"/>
    <property type="match status" value="1"/>
</dbReference>
<protein>
    <recommendedName>
        <fullName evidence="12">Glycosyl transferase family 1</fullName>
    </recommendedName>
</protein>
<keyword evidence="3 7" id="KW-0812">Transmembrane</keyword>
<evidence type="ECO:0000256" key="2">
    <source>
        <dbReference type="ARBA" id="ARBA00022448"/>
    </source>
</evidence>
<dbReference type="InterPro" id="IPR009248">
    <property type="entry name" value="SbmA_BacA"/>
</dbReference>
<keyword evidence="11" id="KW-1185">Reference proteome</keyword>
<evidence type="ECO:0000256" key="5">
    <source>
        <dbReference type="ARBA" id="ARBA00023136"/>
    </source>
</evidence>
<proteinExistence type="predicted"/>
<evidence type="ECO:0000256" key="4">
    <source>
        <dbReference type="ARBA" id="ARBA00022989"/>
    </source>
</evidence>
<dbReference type="OrthoDB" id="9810134at2"/>
<dbReference type="EMBL" id="NPEV01000073">
    <property type="protein sequence ID" value="RAI24640.1"/>
    <property type="molecule type" value="Genomic_DNA"/>
</dbReference>